<dbReference type="GO" id="GO:0031012">
    <property type="term" value="C:extracellular matrix"/>
    <property type="evidence" value="ECO:0007669"/>
    <property type="project" value="InterPro"/>
</dbReference>
<feature type="domain" description="Peptidase metallopeptidase" evidence="6">
    <location>
        <begin position="65"/>
        <end position="212"/>
    </location>
</feature>
<keyword evidence="3" id="KW-0378">Hydrolase</keyword>
<evidence type="ECO:0000256" key="4">
    <source>
        <dbReference type="ARBA" id="ARBA00022833"/>
    </source>
</evidence>
<evidence type="ECO:0000259" key="6">
    <source>
        <dbReference type="SMART" id="SM00235"/>
    </source>
</evidence>
<sequence length="214" mass="22860">MKFKTRFLLILLIFAGIFAWRYGVFPQLPQPSAPAISASQTSSESTTSAHVTATPVESIVSGKSLSSTYHYQFQKGLSTANQTLFKQAIAAYNRTGLVKLIAGTSKNGNTLTLGSYSKPMPASAQTFELGHGGPQITETWSALGTSVVNHASAQFNVAYQSRLSVAVAMHELGHALGLDHSTSKTSVMYPVDQGVSQLSAEDLAGLKKIYESKK</sequence>
<evidence type="ECO:0000256" key="5">
    <source>
        <dbReference type="ARBA" id="ARBA00023049"/>
    </source>
</evidence>
<keyword evidence="5" id="KW-0482">Metalloprotease</keyword>
<keyword evidence="4" id="KW-0862">Zinc</keyword>
<dbReference type="PANTHER" id="PTHR10201">
    <property type="entry name" value="MATRIX METALLOPROTEINASE"/>
    <property type="match status" value="1"/>
</dbReference>
<evidence type="ECO:0000313" key="7">
    <source>
        <dbReference type="EMBL" id="KRL46065.1"/>
    </source>
</evidence>
<dbReference type="OrthoDB" id="2148705at2"/>
<dbReference type="AlphaFoldDB" id="A0A0R1QNU1"/>
<evidence type="ECO:0000256" key="3">
    <source>
        <dbReference type="ARBA" id="ARBA00022801"/>
    </source>
</evidence>
<proteinExistence type="predicted"/>
<dbReference type="GO" id="GO:0006508">
    <property type="term" value="P:proteolysis"/>
    <property type="evidence" value="ECO:0007669"/>
    <property type="project" value="UniProtKB-KW"/>
</dbReference>
<dbReference type="PATRIC" id="fig|1423769.4.peg.551"/>
<dbReference type="Gene3D" id="3.40.390.10">
    <property type="entry name" value="Collagenase (Catalytic Domain)"/>
    <property type="match status" value="1"/>
</dbReference>
<dbReference type="RefSeq" id="WP_082611714.1">
    <property type="nucleotide sequence ID" value="NZ_AZEU01000114.1"/>
</dbReference>
<organism evidence="7 8">
    <name type="scientific">Lacticaseibacillus manihotivorans DSM 13343 = JCM 12514</name>
    <dbReference type="NCBI Taxonomy" id="1423769"/>
    <lineage>
        <taxon>Bacteria</taxon>
        <taxon>Bacillati</taxon>
        <taxon>Bacillota</taxon>
        <taxon>Bacilli</taxon>
        <taxon>Lactobacillales</taxon>
        <taxon>Lactobacillaceae</taxon>
        <taxon>Lacticaseibacillus</taxon>
    </lineage>
</organism>
<dbReference type="InterPro" id="IPR001818">
    <property type="entry name" value="Pept_M10_metallopeptidase"/>
</dbReference>
<keyword evidence="8" id="KW-1185">Reference proteome</keyword>
<accession>A0A0R1QNU1</accession>
<gene>
    <name evidence="7" type="ORF">FD01_GL000518</name>
</gene>
<dbReference type="Pfam" id="PF00413">
    <property type="entry name" value="Peptidase_M10"/>
    <property type="match status" value="1"/>
</dbReference>
<name>A0A0R1QNU1_9LACO</name>
<evidence type="ECO:0000256" key="2">
    <source>
        <dbReference type="ARBA" id="ARBA00022723"/>
    </source>
</evidence>
<dbReference type="Proteomes" id="UP000051790">
    <property type="component" value="Unassembled WGS sequence"/>
</dbReference>
<evidence type="ECO:0000313" key="8">
    <source>
        <dbReference type="Proteomes" id="UP000051790"/>
    </source>
</evidence>
<protein>
    <submittedName>
        <fullName evidence="7">Zn-dependent protease</fullName>
    </submittedName>
</protein>
<comment type="caution">
    <text evidence="7">The sequence shown here is derived from an EMBL/GenBank/DDBJ whole genome shotgun (WGS) entry which is preliminary data.</text>
</comment>
<dbReference type="GO" id="GO:0004222">
    <property type="term" value="F:metalloendopeptidase activity"/>
    <property type="evidence" value="ECO:0007669"/>
    <property type="project" value="InterPro"/>
</dbReference>
<dbReference type="GO" id="GO:0008270">
    <property type="term" value="F:zinc ion binding"/>
    <property type="evidence" value="ECO:0007669"/>
    <property type="project" value="InterPro"/>
</dbReference>
<keyword evidence="1 7" id="KW-0645">Protease</keyword>
<reference evidence="7 8" key="1">
    <citation type="journal article" date="2015" name="Genome Announc.">
        <title>Expanding the biotechnology potential of lactobacilli through comparative genomics of 213 strains and associated genera.</title>
        <authorList>
            <person name="Sun Z."/>
            <person name="Harris H.M."/>
            <person name="McCann A."/>
            <person name="Guo C."/>
            <person name="Argimon S."/>
            <person name="Zhang W."/>
            <person name="Yang X."/>
            <person name="Jeffery I.B."/>
            <person name="Cooney J.C."/>
            <person name="Kagawa T.F."/>
            <person name="Liu W."/>
            <person name="Song Y."/>
            <person name="Salvetti E."/>
            <person name="Wrobel A."/>
            <person name="Rasinkangas P."/>
            <person name="Parkhill J."/>
            <person name="Rea M.C."/>
            <person name="O'Sullivan O."/>
            <person name="Ritari J."/>
            <person name="Douillard F.P."/>
            <person name="Paul Ross R."/>
            <person name="Yang R."/>
            <person name="Briner A.E."/>
            <person name="Felis G.E."/>
            <person name="de Vos W.M."/>
            <person name="Barrangou R."/>
            <person name="Klaenhammer T.R."/>
            <person name="Caufield P.W."/>
            <person name="Cui Y."/>
            <person name="Zhang H."/>
            <person name="O'Toole P.W."/>
        </authorList>
    </citation>
    <scope>NUCLEOTIDE SEQUENCE [LARGE SCALE GENOMIC DNA]</scope>
    <source>
        <strain evidence="7 8">DSM 13343</strain>
    </source>
</reference>
<dbReference type="InterPro" id="IPR024079">
    <property type="entry name" value="MetalloPept_cat_dom_sf"/>
</dbReference>
<dbReference type="PANTHER" id="PTHR10201:SF323">
    <property type="entry name" value="MATRIX METALLOPROTEINASE-21"/>
    <property type="match status" value="1"/>
</dbReference>
<dbReference type="InterPro" id="IPR006026">
    <property type="entry name" value="Peptidase_Metallo"/>
</dbReference>
<dbReference type="SMART" id="SM00235">
    <property type="entry name" value="ZnMc"/>
    <property type="match status" value="1"/>
</dbReference>
<dbReference type="SUPFAM" id="SSF55486">
    <property type="entry name" value="Metalloproteases ('zincins'), catalytic domain"/>
    <property type="match status" value="1"/>
</dbReference>
<keyword evidence="2" id="KW-0479">Metal-binding</keyword>
<dbReference type="EMBL" id="AZEU01000114">
    <property type="protein sequence ID" value="KRL46065.1"/>
    <property type="molecule type" value="Genomic_DNA"/>
</dbReference>
<evidence type="ECO:0000256" key="1">
    <source>
        <dbReference type="ARBA" id="ARBA00022670"/>
    </source>
</evidence>